<dbReference type="EMBL" id="CVMT01000002">
    <property type="protein sequence ID" value="CRG85101.1"/>
    <property type="molecule type" value="Genomic_DNA"/>
</dbReference>
<organism evidence="3 4">
    <name type="scientific">Talaromyces islandicus</name>
    <name type="common">Penicillium islandicum</name>
    <dbReference type="NCBI Taxonomy" id="28573"/>
    <lineage>
        <taxon>Eukaryota</taxon>
        <taxon>Fungi</taxon>
        <taxon>Dikarya</taxon>
        <taxon>Ascomycota</taxon>
        <taxon>Pezizomycotina</taxon>
        <taxon>Eurotiomycetes</taxon>
        <taxon>Eurotiomycetidae</taxon>
        <taxon>Eurotiales</taxon>
        <taxon>Trichocomaceae</taxon>
        <taxon>Talaromyces</taxon>
        <taxon>Talaromyces sect. Islandici</taxon>
    </lineage>
</organism>
<feature type="transmembrane region" description="Helical" evidence="2">
    <location>
        <begin position="13"/>
        <end position="34"/>
    </location>
</feature>
<evidence type="ECO:0000313" key="3">
    <source>
        <dbReference type="EMBL" id="CRG85101.1"/>
    </source>
</evidence>
<keyword evidence="2" id="KW-0812">Transmembrane</keyword>
<proteinExistence type="predicted"/>
<reference evidence="3 4" key="1">
    <citation type="submission" date="2015-04" db="EMBL/GenBank/DDBJ databases">
        <authorList>
            <person name="Syromyatnikov M.Y."/>
            <person name="Popov V.N."/>
        </authorList>
    </citation>
    <scope>NUCLEOTIDE SEQUENCE [LARGE SCALE GENOMIC DNA]</scope>
    <source>
        <strain evidence="3">WF-38-12</strain>
    </source>
</reference>
<accession>A0A0U1LQ14</accession>
<feature type="compositionally biased region" description="Low complexity" evidence="1">
    <location>
        <begin position="115"/>
        <end position="124"/>
    </location>
</feature>
<feature type="region of interest" description="Disordered" evidence="1">
    <location>
        <begin position="99"/>
        <end position="131"/>
    </location>
</feature>
<gene>
    <name evidence="3" type="ORF">PISL3812_02234</name>
</gene>
<dbReference type="Proteomes" id="UP000054383">
    <property type="component" value="Unassembled WGS sequence"/>
</dbReference>
<dbReference type="PANTHER" id="PTHR40623:SF2">
    <property type="entry name" value="INTEGRAL MEMBRANE PROTEIN"/>
    <property type="match status" value="1"/>
</dbReference>
<keyword evidence="2" id="KW-0472">Membrane</keyword>
<keyword evidence="2" id="KW-1133">Transmembrane helix</keyword>
<sequence>MGFWQGWKSWEKMVFILACAMVVVIAMGFLMTCFRRWKTRLYTRASTEEAQRNTTLWRQQFKVDDVPFGARALETGVQVEGIYALGQQTPHRNAPLYYNADSSIMSTPPSPSPPRASRSSQLSRYASYSPL</sequence>
<evidence type="ECO:0000256" key="1">
    <source>
        <dbReference type="SAM" id="MobiDB-lite"/>
    </source>
</evidence>
<dbReference type="AlphaFoldDB" id="A0A0U1LQ14"/>
<keyword evidence="4" id="KW-1185">Reference proteome</keyword>
<dbReference type="STRING" id="28573.A0A0U1LQ14"/>
<dbReference type="OMA" id="WELWEKM"/>
<dbReference type="PANTHER" id="PTHR40623">
    <property type="entry name" value="INTEGRAL MEMBRANE PROTEIN"/>
    <property type="match status" value="1"/>
</dbReference>
<name>A0A0U1LQ14_TALIS</name>
<evidence type="ECO:0000256" key="2">
    <source>
        <dbReference type="SAM" id="Phobius"/>
    </source>
</evidence>
<protein>
    <submittedName>
        <fullName evidence="3">Uncharacterized protein</fullName>
    </submittedName>
</protein>
<evidence type="ECO:0000313" key="4">
    <source>
        <dbReference type="Proteomes" id="UP000054383"/>
    </source>
</evidence>
<dbReference type="OrthoDB" id="5426165at2759"/>